<gene>
    <name evidence="6" type="ORF">AK812_SmicGene39728</name>
</gene>
<dbReference type="Pfam" id="PF04982">
    <property type="entry name" value="TM_HPP"/>
    <property type="match status" value="2"/>
</dbReference>
<feature type="region of interest" description="Disordered" evidence="3">
    <location>
        <begin position="1479"/>
        <end position="1500"/>
    </location>
</feature>
<dbReference type="PANTHER" id="PTHR33741">
    <property type="entry name" value="TRANSMEMBRANE PROTEIN DDB_G0269096-RELATED"/>
    <property type="match status" value="1"/>
</dbReference>
<feature type="transmembrane region" description="Helical" evidence="4">
    <location>
        <begin position="2189"/>
        <end position="2216"/>
    </location>
</feature>
<dbReference type="GO" id="GO:0003676">
    <property type="term" value="F:nucleic acid binding"/>
    <property type="evidence" value="ECO:0007669"/>
    <property type="project" value="InterPro"/>
</dbReference>
<dbReference type="CDD" id="cd09272">
    <property type="entry name" value="RNase_HI_RT_Ty1"/>
    <property type="match status" value="1"/>
</dbReference>
<dbReference type="InterPro" id="IPR036875">
    <property type="entry name" value="Znf_CCHC_sf"/>
</dbReference>
<feature type="domain" description="CCHC-type" evidence="5">
    <location>
        <begin position="1393"/>
        <end position="1409"/>
    </location>
</feature>
<proteinExistence type="predicted"/>
<feature type="transmembrane region" description="Helical" evidence="4">
    <location>
        <begin position="1751"/>
        <end position="1771"/>
    </location>
</feature>
<feature type="transmembrane region" description="Helical" evidence="4">
    <location>
        <begin position="1924"/>
        <end position="1949"/>
    </location>
</feature>
<feature type="transmembrane region" description="Helical" evidence="4">
    <location>
        <begin position="2461"/>
        <end position="2484"/>
    </location>
</feature>
<accession>A0A1Q9CAS0</accession>
<evidence type="ECO:0000313" key="6">
    <source>
        <dbReference type="EMBL" id="OLP79927.1"/>
    </source>
</evidence>
<feature type="transmembrane region" description="Helical" evidence="4">
    <location>
        <begin position="1712"/>
        <end position="1731"/>
    </location>
</feature>
<name>A0A1Q9CAS0_SYMMI</name>
<keyword evidence="1" id="KW-0479">Metal-binding</keyword>
<protein>
    <recommendedName>
        <fullName evidence="5">CCHC-type domain-containing protein</fullName>
    </recommendedName>
</protein>
<feature type="compositionally biased region" description="Basic and acidic residues" evidence="3">
    <location>
        <begin position="1489"/>
        <end position="1500"/>
    </location>
</feature>
<keyword evidence="4" id="KW-1133">Transmembrane helix</keyword>
<evidence type="ECO:0000256" key="2">
    <source>
        <dbReference type="SAM" id="Coils"/>
    </source>
</evidence>
<keyword evidence="1" id="KW-0862">Zinc</keyword>
<dbReference type="GO" id="GO:0008270">
    <property type="term" value="F:zinc ion binding"/>
    <property type="evidence" value="ECO:0007669"/>
    <property type="project" value="UniProtKB-KW"/>
</dbReference>
<feature type="transmembrane region" description="Helical" evidence="4">
    <location>
        <begin position="1851"/>
        <end position="1870"/>
    </location>
</feature>
<evidence type="ECO:0000256" key="4">
    <source>
        <dbReference type="SAM" id="Phobius"/>
    </source>
</evidence>
<dbReference type="InterPro" id="IPR013103">
    <property type="entry name" value="RVT_2"/>
</dbReference>
<reference evidence="6 7" key="1">
    <citation type="submission" date="2016-02" db="EMBL/GenBank/DDBJ databases">
        <title>Genome analysis of coral dinoflagellate symbionts highlights evolutionary adaptations to a symbiotic lifestyle.</title>
        <authorList>
            <person name="Aranda M."/>
            <person name="Li Y."/>
            <person name="Liew Y.J."/>
            <person name="Baumgarten S."/>
            <person name="Simakov O."/>
            <person name="Wilson M."/>
            <person name="Piel J."/>
            <person name="Ashoor H."/>
            <person name="Bougouffa S."/>
            <person name="Bajic V.B."/>
            <person name="Ryu T."/>
            <person name="Ravasi T."/>
            <person name="Bayer T."/>
            <person name="Micklem G."/>
            <person name="Kim H."/>
            <person name="Bhak J."/>
            <person name="Lajeunesse T.C."/>
            <person name="Voolstra C.R."/>
        </authorList>
    </citation>
    <scope>NUCLEOTIDE SEQUENCE [LARGE SCALE GENOMIC DNA]</scope>
    <source>
        <strain evidence="6 7">CCMP2467</strain>
    </source>
</reference>
<dbReference type="Pfam" id="PF07727">
    <property type="entry name" value="RVT_2"/>
    <property type="match status" value="1"/>
</dbReference>
<dbReference type="Gene3D" id="4.10.60.10">
    <property type="entry name" value="Zinc finger, CCHC-type"/>
    <property type="match status" value="1"/>
</dbReference>
<dbReference type="EMBL" id="LSRX01001434">
    <property type="protein sequence ID" value="OLP79927.1"/>
    <property type="molecule type" value="Genomic_DNA"/>
</dbReference>
<feature type="compositionally biased region" description="Basic and acidic residues" evidence="3">
    <location>
        <begin position="1354"/>
        <end position="1383"/>
    </location>
</feature>
<comment type="caution">
    <text evidence="6">The sequence shown here is derived from an EMBL/GenBank/DDBJ whole genome shotgun (WGS) entry which is preliminary data.</text>
</comment>
<keyword evidence="1" id="KW-0863">Zinc-finger</keyword>
<keyword evidence="2" id="KW-0175">Coiled coil</keyword>
<organism evidence="6 7">
    <name type="scientific">Symbiodinium microadriaticum</name>
    <name type="common">Dinoflagellate</name>
    <name type="synonym">Zooxanthella microadriatica</name>
    <dbReference type="NCBI Taxonomy" id="2951"/>
    <lineage>
        <taxon>Eukaryota</taxon>
        <taxon>Sar</taxon>
        <taxon>Alveolata</taxon>
        <taxon>Dinophyceae</taxon>
        <taxon>Suessiales</taxon>
        <taxon>Symbiodiniaceae</taxon>
        <taxon>Symbiodinium</taxon>
    </lineage>
</organism>
<dbReference type="SMART" id="SM00343">
    <property type="entry name" value="ZnF_C2HC"/>
    <property type="match status" value="1"/>
</dbReference>
<dbReference type="Proteomes" id="UP000186817">
    <property type="component" value="Unassembled WGS sequence"/>
</dbReference>
<sequence>MKSALSELDGCHLDVSSAMDGRRTELLSMDSHKAGRIVSGDEAHSFAKKHGIRIIPTRWVLGPKVVNGKEAVRARCVVQDVAKGSTASSLGLSATTPSLEALRTLLAIAAKESMDIATLDVSTAFLHSPLPKGEKAVIMLPRDVSSSSEGYVPVYMILDQAMNGLRVAAKAWNLKLANVVKKVGLMQCPTEPSVFEGTVKGKRFLMLCYVDDLILCGSPEAIKLVTDTLNRELKIKETGRITPNGGKIVFLGREIERVGEHLRMRVPPKYMEDLFETDFCKDLKVLSRPPDIVKVIEKGRAEPEKDDLLTEAAAMRYRAVLGRIAWWGQSRQDLARWMSILSQGQSKPTACFEHALRQVIRFLKGQYLCWQYYGPGSEVPDAGPSRVDIYADASWAPQASLGRKSVSGIAIFYRGCLIKGISRVQGCVSLSSCEAELRAILTAVQESEGIATLIGQLADAKVELVLHTDSSSAKAVLLNRGLSRRVRQLDIAVCYLQERIQEVGSLKVFWCPTSAMVADILTKCLSMDLFQRHQGALGMFEDETVQKVHMICAMRFDGDLFSDRSCDGSSFESEWIPEIGSMGTSVEKVTAVQNQDAPFWCKTCKWLFKNEGAHGLNKTPEGFSCGKCKNEITVMGSAAQHAFNMREKDKTKRWGLKGEGTKGEGKDKAPITPAPQNEGDVPLTPAPSGAVDSSGGTEQPDPLLPWFPDLSDQMGTPEWYKDMHDVEGMTRYSKGYTSLKHQNRELFKACEEAGSFAALEKLIMVIDLRGQFGGQAALWEVVTTSGCVLTEVPYGTSGLSLATFVCGLCQKGATPLVLIGDEPDLSVRRMMDLFSMLPMIGAEVCVDRSAQKDQNPEWLKEWQRTDCLPLNVVCNGIRWVADLMCQRVRDKDPYGVLPQWAFWIYSNYKTVQAALEGPARDLMPCEETRPALSWECSCQWHSTNAYVTKHRVYLPVHLMMSVISHVRIHLDDLKEEMLQMEALVAKEVMRQQLQQQQQELKRKAVEQEEEAKRPRVEVPVAQGAAPSTGSMPQLALSEEDFRRIAMMVTQNILQAMPMLGQPPPGPPPMPTPEVPGEVPVRREAQVAEGEKKAETPARRLRWKLRDLDEAFSTSSDSIGRHSKAEQYLPKIPMLNYKKMVSRSSEINYWTEYVEAISSWTHSVVRQDALEKVPAARSSRFHNLLKQSLGSFQRGLDVVRQAEQQQMGAACGYEAFRKLNLEFGIQSRMEASAIRESVLSYRPGKHLHRPLDIHRAVEAELLKTDRNLNSYPSVRLSEAEKVMLHFRCMPESCKHYVLLQGKSETLDQVLASIKFYDSHLRLIGYEKEMGKAAWSDELLAAFEKGKGKGKKGKGKEKGKDKNKGKDRESASPDKKGKGKGEKGRSQSASPSKGKCFNCGEKGHFARDCPKPRRNENAEAKATAKAKAKSAVTACGSGVHGICGSKNSSPKGSYHSSWHREVTRSCRYPLAMAQADAIGAAVDDVSESSDSEEHAQAAQEEARRQNYMQSLSRWVSGMKVVRPELVRAIFAYQALYSLGDALRGGENPRRLRRLHRKSHATKAIDEFWSHSWQLKPYRKILCLLFLKNGLPASIIGTLAAFLTFGLTRSGYLLEYRPVWEIPYFCMAAGTFSSVLTLFLWPSRVKVFLDICCIDQVDEKNKAEGIVSLGGILKQSKTLLVLWDHTYIDRLWCVFEIAAFLHRSGKPRAVIRPTLLGPAAMVAWAAIPIIGGLWTVFFDWPEKSGKWHEQYNVYLIQFCFYVVFYPGTVAMRAYHHSIEIFHRQLQTFRLSSTKCHCCTAGHVAPDGTVLPCDREIVVQCVCNWFGSVQQFEDFAAPLLRSAFDKQLGQHMFPYGYFLVIFCPVLWTGLDMSIGSCWPDCHREPRHAPQKWSFHWLCYFVGLWLGVMPTTAKVGLYLSSYFRRPRRYLVFDVLLNLMIVTLMNMCFGIALQVGAVFNDNDPKWLEEVISDSYMRSVLLGVTFLVFGQRLTSFKHVVSREGSSQESDAMVEYGLPCASRKGLHLQAKSRDPELMPSEFSWSAIHRRLYHAVDAGTLTESDRGSGNSEEASDPHGVIRSMTQSYTEMKLMENAEAGEVNASDSSKESADPSWCETYWSKMQGAGESPPPQLPPSFLAWSFLGAFCGMSAIGLMHMYLLLPKTQMPLLVGSFGAMSVILFSGFKTPVAQPKNCIIGNTIGGLVGVVVHDLLTALGLGSYVWLASALAVSLTIVAQEVTRTVHPPGGATALIYVTTPLVQHLGYKYVFCPSFLGAVIMVAVACITNNLSGARTYPQYWCPSEEAEESTPSNYFMKFLGANAKPLPAASPPLAQTWCSFLGAFVGIGTLGLLHTYFIGPNLHEVLLVGAFGAMSVIIFSAWKVPFAQPKNAIIGNCIGGLTGVCVYELMGFAGLSEYIWLGGALSVALTITLQELTNTVHPPGGATALLFVIVPVLHKFKFAYVVTPSLLGTVILVLVGCVTNNLVMSYSVVLEEDAGRKLTADSFHSQSREPDVRVRRFLFLSQQTGVCGAAEFPRREFGVALRGGRDIFVQVATVISVDLWSVDLWHCSEVVVRVGFDLSPTAVAATVPVHDCDVCLRLHGHEVGRFIGRNRDKPHTFT</sequence>
<feature type="transmembrane region" description="Helical" evidence="4">
    <location>
        <begin position="2159"/>
        <end position="2177"/>
    </location>
</feature>
<keyword evidence="7" id="KW-1185">Reference proteome</keyword>
<feature type="transmembrane region" description="Helical" evidence="4">
    <location>
        <begin position="1890"/>
        <end position="1912"/>
    </location>
</feature>
<dbReference type="Pfam" id="PF00098">
    <property type="entry name" value="zf-CCHC"/>
    <property type="match status" value="1"/>
</dbReference>
<evidence type="ECO:0000259" key="5">
    <source>
        <dbReference type="PROSITE" id="PS50158"/>
    </source>
</evidence>
<feature type="compositionally biased region" description="Basic and acidic residues" evidence="3">
    <location>
        <begin position="659"/>
        <end position="669"/>
    </location>
</feature>
<dbReference type="InterPro" id="IPR007065">
    <property type="entry name" value="HPP"/>
</dbReference>
<keyword evidence="4" id="KW-0472">Membrane</keyword>
<feature type="transmembrane region" description="Helical" evidence="4">
    <location>
        <begin position="2409"/>
        <end position="2425"/>
    </location>
</feature>
<feature type="coiled-coil region" evidence="2">
    <location>
        <begin position="970"/>
        <end position="1013"/>
    </location>
</feature>
<evidence type="ECO:0000256" key="3">
    <source>
        <dbReference type="SAM" id="MobiDB-lite"/>
    </source>
</evidence>
<dbReference type="InterPro" id="IPR001878">
    <property type="entry name" value="Znf_CCHC"/>
</dbReference>
<feature type="region of interest" description="Disordered" evidence="3">
    <location>
        <begin position="1344"/>
        <end position="1393"/>
    </location>
</feature>
<feature type="transmembrane region" description="Helical" evidence="4">
    <location>
        <begin position="2256"/>
        <end position="2277"/>
    </location>
</feature>
<feature type="transmembrane region" description="Helical" evidence="4">
    <location>
        <begin position="2384"/>
        <end position="2403"/>
    </location>
</feature>
<evidence type="ECO:0000313" key="7">
    <source>
        <dbReference type="Proteomes" id="UP000186817"/>
    </source>
</evidence>
<feature type="transmembrane region" description="Helical" evidence="4">
    <location>
        <begin position="2356"/>
        <end position="2377"/>
    </location>
</feature>
<dbReference type="InterPro" id="IPR058581">
    <property type="entry name" value="TM_HPP"/>
</dbReference>
<keyword evidence="4" id="KW-0812">Transmembrane</keyword>
<evidence type="ECO:0000256" key="1">
    <source>
        <dbReference type="PROSITE-ProRule" id="PRU00047"/>
    </source>
</evidence>
<feature type="transmembrane region" description="Helical" evidence="4">
    <location>
        <begin position="2331"/>
        <end position="2350"/>
    </location>
</feature>
<dbReference type="PROSITE" id="PS50158">
    <property type="entry name" value="ZF_CCHC"/>
    <property type="match status" value="1"/>
</dbReference>
<feature type="transmembrane region" description="Helical" evidence="4">
    <location>
        <begin position="2130"/>
        <end position="2153"/>
    </location>
</feature>
<dbReference type="OrthoDB" id="438201at2759"/>
<dbReference type="PANTHER" id="PTHR33741:SF5">
    <property type="entry name" value="TRANSMEMBRANE PROTEIN DDB_G0269096-RELATED"/>
    <property type="match status" value="1"/>
</dbReference>
<feature type="transmembrane region" description="Helical" evidence="4">
    <location>
        <begin position="1619"/>
        <end position="1638"/>
    </location>
</feature>
<feature type="region of interest" description="Disordered" evidence="3">
    <location>
        <begin position="646"/>
        <end position="701"/>
    </location>
</feature>
<dbReference type="SUPFAM" id="SSF57756">
    <property type="entry name" value="Retrovirus zinc finger-like domains"/>
    <property type="match status" value="1"/>
</dbReference>